<dbReference type="InterPro" id="IPR012669">
    <property type="entry name" value="Pectate_lyase"/>
</dbReference>
<evidence type="ECO:0000313" key="3">
    <source>
        <dbReference type="Proteomes" id="UP000534294"/>
    </source>
</evidence>
<dbReference type="Gene3D" id="1.50.10.20">
    <property type="match status" value="1"/>
</dbReference>
<feature type="chain" id="PRO_5030730652" description="Pectic acid lyase" evidence="1">
    <location>
        <begin position="16"/>
        <end position="482"/>
    </location>
</feature>
<organism evidence="2 3">
    <name type="scientific">Prosthecobacter dejongeii</name>
    <dbReference type="NCBI Taxonomy" id="48465"/>
    <lineage>
        <taxon>Bacteria</taxon>
        <taxon>Pseudomonadati</taxon>
        <taxon>Verrucomicrobiota</taxon>
        <taxon>Verrucomicrobiia</taxon>
        <taxon>Verrucomicrobiales</taxon>
        <taxon>Verrucomicrobiaceae</taxon>
        <taxon>Prosthecobacter</taxon>
    </lineage>
</organism>
<dbReference type="RefSeq" id="WP_184204974.1">
    <property type="nucleotide sequence ID" value="NZ_JACHIF010000001.1"/>
</dbReference>
<comment type="caution">
    <text evidence="2">The sequence shown here is derived from an EMBL/GenBank/DDBJ whole genome shotgun (WGS) entry which is preliminary data.</text>
</comment>
<feature type="signal peptide" evidence="1">
    <location>
        <begin position="1"/>
        <end position="15"/>
    </location>
</feature>
<keyword evidence="1" id="KW-0732">Signal</keyword>
<dbReference type="AlphaFoldDB" id="A0A7W8DN86"/>
<dbReference type="EMBL" id="JACHIF010000001">
    <property type="protein sequence ID" value="MBB5036289.1"/>
    <property type="molecule type" value="Genomic_DNA"/>
</dbReference>
<dbReference type="Pfam" id="PF09492">
    <property type="entry name" value="Pec_lyase"/>
    <property type="match status" value="1"/>
</dbReference>
<evidence type="ECO:0000313" key="2">
    <source>
        <dbReference type="EMBL" id="MBB5036289.1"/>
    </source>
</evidence>
<sequence>MKKFLCLLLPLVALAADPLPEPAVVTAAMKKATSFYTEKLAVHGGYASSWTKDLSLGMTEHKKSKTVISIQPHGTTTVGLALVKAYQATGDAQFLEAAKAAGRALVECQLSSGGWESAMDFAEESMKRYHLRQQVLAGDKEPGKRHYQSTLDDNKTQSALLFLLELAHLPECKEETALHDSLKAGLDSLLAAQYPNGGFPQQYAGPVDASTPVLKAAYPKAWPREFPKENYVGFYTLNDGNMQKIVQLLLRAYELTQEERFLSASKKAGDFFILAQMPEPQPGWAQQYNLQMEPVWARKFEPPCVTGGESLSTMETLHELYVVTGDEKYLKPLPAAFAWYEKSALPDGQYARFYELQTNKPLYFVKDTYELVYDDGNLPTHYGFKLDTVGRDLERLKELLKKPREELLAKRAAPTTEKSWTSRAKGAVDKTVQALKTQTPEGYWLKGDEIEAADFVKHMQAMSLYVEGARKGGEAFEKLKVR</sequence>
<protein>
    <recommendedName>
        <fullName evidence="4">Pectic acid lyase</fullName>
    </recommendedName>
</protein>
<dbReference type="SUPFAM" id="SSF81853">
    <property type="entry name" value="Family 10 polysaccharide lyase"/>
    <property type="match status" value="1"/>
</dbReference>
<dbReference type="Proteomes" id="UP000534294">
    <property type="component" value="Unassembled WGS sequence"/>
</dbReference>
<gene>
    <name evidence="2" type="ORF">HNQ64_000523</name>
</gene>
<evidence type="ECO:0000256" key="1">
    <source>
        <dbReference type="SAM" id="SignalP"/>
    </source>
</evidence>
<name>A0A7W8DN86_9BACT</name>
<accession>A0A7W8DN86</accession>
<evidence type="ECO:0008006" key="4">
    <source>
        <dbReference type="Google" id="ProtNLM"/>
    </source>
</evidence>
<proteinExistence type="predicted"/>
<reference evidence="2 3" key="1">
    <citation type="submission" date="2020-08" db="EMBL/GenBank/DDBJ databases">
        <title>Genomic Encyclopedia of Type Strains, Phase IV (KMG-IV): sequencing the most valuable type-strain genomes for metagenomic binning, comparative biology and taxonomic classification.</title>
        <authorList>
            <person name="Goeker M."/>
        </authorList>
    </citation>
    <scope>NUCLEOTIDE SEQUENCE [LARGE SCALE GENOMIC DNA]</scope>
    <source>
        <strain evidence="2 3">DSM 12251</strain>
    </source>
</reference>
<keyword evidence="3" id="KW-1185">Reference proteome</keyword>